<dbReference type="AlphaFoldDB" id="A0A1I4EZV6"/>
<dbReference type="PROSITE" id="PS51257">
    <property type="entry name" value="PROKAR_LIPOPROTEIN"/>
    <property type="match status" value="1"/>
</dbReference>
<feature type="domain" description="NodB homology" evidence="4">
    <location>
        <begin position="224"/>
        <end position="433"/>
    </location>
</feature>
<dbReference type="GO" id="GO:0005576">
    <property type="term" value="C:extracellular region"/>
    <property type="evidence" value="ECO:0007669"/>
    <property type="project" value="UniProtKB-SubCell"/>
</dbReference>
<dbReference type="PANTHER" id="PTHR34216:SF3">
    <property type="entry name" value="POLY-BETA-1,6-N-ACETYL-D-GLUCOSAMINE N-DEACETYLASE"/>
    <property type="match status" value="1"/>
</dbReference>
<dbReference type="CDD" id="cd10970">
    <property type="entry name" value="CE4_DAC_u1_6s"/>
    <property type="match status" value="1"/>
</dbReference>
<dbReference type="InterPro" id="IPR006311">
    <property type="entry name" value="TAT_signal"/>
</dbReference>
<dbReference type="InterPro" id="IPR002509">
    <property type="entry name" value="NODB_dom"/>
</dbReference>
<feature type="compositionally biased region" description="Low complexity" evidence="3">
    <location>
        <begin position="32"/>
        <end position="56"/>
    </location>
</feature>
<reference evidence="6" key="1">
    <citation type="submission" date="2016-10" db="EMBL/GenBank/DDBJ databases">
        <authorList>
            <person name="Varghese N."/>
            <person name="Submissions S."/>
        </authorList>
    </citation>
    <scope>NUCLEOTIDE SEQUENCE [LARGE SCALE GENOMIC DNA]</scope>
    <source>
        <strain evidence="6">CGMCC 1.7738</strain>
    </source>
</reference>
<dbReference type="PROSITE" id="PS51677">
    <property type="entry name" value="NODB"/>
    <property type="match status" value="1"/>
</dbReference>
<comment type="subcellular location">
    <subcellularLocation>
        <location evidence="1">Secreted</location>
    </subcellularLocation>
</comment>
<dbReference type="Gene3D" id="3.20.20.370">
    <property type="entry name" value="Glycoside hydrolase/deacetylase"/>
    <property type="match status" value="1"/>
</dbReference>
<dbReference type="GO" id="GO:0005975">
    <property type="term" value="P:carbohydrate metabolic process"/>
    <property type="evidence" value="ECO:0007669"/>
    <property type="project" value="InterPro"/>
</dbReference>
<dbReference type="Pfam" id="PF01522">
    <property type="entry name" value="Polysacc_deac_1"/>
    <property type="match status" value="1"/>
</dbReference>
<dbReference type="PROSITE" id="PS51318">
    <property type="entry name" value="TAT"/>
    <property type="match status" value="1"/>
</dbReference>
<dbReference type="SUPFAM" id="SSF88713">
    <property type="entry name" value="Glycoside hydrolase/deacetylase"/>
    <property type="match status" value="1"/>
</dbReference>
<dbReference type="InterPro" id="IPR051398">
    <property type="entry name" value="Polysacch_Deacetylase"/>
</dbReference>
<dbReference type="Gene3D" id="2.60.120.260">
    <property type="entry name" value="Galactose-binding domain-like"/>
    <property type="match status" value="1"/>
</dbReference>
<feature type="region of interest" description="Disordered" evidence="3">
    <location>
        <begin position="26"/>
        <end position="68"/>
    </location>
</feature>
<name>A0A1I4EZV6_9EURY</name>
<keyword evidence="6" id="KW-1185">Reference proteome</keyword>
<evidence type="ECO:0000313" key="5">
    <source>
        <dbReference type="EMBL" id="SFL11265.1"/>
    </source>
</evidence>
<sequence length="433" mass="47540">MTKRNSTRRRFLASIGAVGTVGVAGCTGGSDTSAPSNTTTTGTPTATSTANATSTPEGTTTPSQSDAAFSRGELVEDFENYEEARWGTIRGDVKTDTNEVYAGSQSLHLSNKNGGAAGIFKAFPDGLDLSKHDLSLAVKLDKPANGKISMEFIAPARSDMLVSKRFIPTELNDWVRIDLGYTGKKGEPVMEAIQELRLLVLSEDGTPINFWIDDLRKIPKPKKGKVMMVFDDAVTSQYEVAFDMLQEKGWAGGVAVIPDAINSEGNLTTGQMREMRDAGWDMMAHPQTPKPLPEYSEAKQRQMIQQTYNYLDLKGFPKGARHFVAPYHRVGPKTLEIVSEFHETGMMFGACPNNAQHPSNMFTMSRIMGRDPRGTRRVLNLAEEFNQMVSIGWHGIGDGPDYRVSTDDFENVINHIAKKDMDVVTPSQFLDGI</sequence>
<organism evidence="5 6">
    <name type="scientific">Halogranum rubrum</name>
    <dbReference type="NCBI Taxonomy" id="553466"/>
    <lineage>
        <taxon>Archaea</taxon>
        <taxon>Methanobacteriati</taxon>
        <taxon>Methanobacteriota</taxon>
        <taxon>Stenosarchaea group</taxon>
        <taxon>Halobacteria</taxon>
        <taxon>Halobacteriales</taxon>
        <taxon>Haloferacaceae</taxon>
    </lineage>
</organism>
<accession>A0A1I4EZV6</accession>
<evidence type="ECO:0000256" key="1">
    <source>
        <dbReference type="ARBA" id="ARBA00004613"/>
    </source>
</evidence>
<gene>
    <name evidence="5" type="ORF">SAMN04487950_2528</name>
</gene>
<dbReference type="Proteomes" id="UP000199607">
    <property type="component" value="Unassembled WGS sequence"/>
</dbReference>
<evidence type="ECO:0000256" key="3">
    <source>
        <dbReference type="SAM" id="MobiDB-lite"/>
    </source>
</evidence>
<dbReference type="STRING" id="553466.SAMN04487950_2528"/>
<dbReference type="EMBL" id="FOTC01000002">
    <property type="protein sequence ID" value="SFL11265.1"/>
    <property type="molecule type" value="Genomic_DNA"/>
</dbReference>
<evidence type="ECO:0000256" key="2">
    <source>
        <dbReference type="ARBA" id="ARBA00022729"/>
    </source>
</evidence>
<feature type="compositionally biased region" description="Polar residues" evidence="3">
    <location>
        <begin position="57"/>
        <end position="67"/>
    </location>
</feature>
<keyword evidence="2" id="KW-0732">Signal</keyword>
<dbReference type="GO" id="GO:0016810">
    <property type="term" value="F:hydrolase activity, acting on carbon-nitrogen (but not peptide) bonds"/>
    <property type="evidence" value="ECO:0007669"/>
    <property type="project" value="InterPro"/>
</dbReference>
<evidence type="ECO:0000259" key="4">
    <source>
        <dbReference type="PROSITE" id="PS51677"/>
    </source>
</evidence>
<protein>
    <submittedName>
        <fullName evidence="5">Peptidoglycan/xylan/chitin deacetylase, PgdA/CDA1 family</fullName>
    </submittedName>
</protein>
<evidence type="ECO:0000313" key="6">
    <source>
        <dbReference type="Proteomes" id="UP000199607"/>
    </source>
</evidence>
<dbReference type="RefSeq" id="WP_089869800.1">
    <property type="nucleotide sequence ID" value="NZ_FOTC01000002.1"/>
</dbReference>
<proteinExistence type="predicted"/>
<dbReference type="InterPro" id="IPR011330">
    <property type="entry name" value="Glyco_hydro/deAcase_b/a-brl"/>
</dbReference>
<dbReference type="PANTHER" id="PTHR34216">
    <property type="match status" value="1"/>
</dbReference>